<dbReference type="InterPro" id="IPR008271">
    <property type="entry name" value="Ser/Thr_kinase_AS"/>
</dbReference>
<evidence type="ECO:0000256" key="5">
    <source>
        <dbReference type="ARBA" id="ARBA00038035"/>
    </source>
</evidence>
<feature type="domain" description="Protein kinase" evidence="11">
    <location>
        <begin position="1"/>
        <end position="165"/>
    </location>
</feature>
<proteinExistence type="inferred from homology"/>
<comment type="catalytic activity">
    <reaction evidence="7">
        <text>L-seryl-[protein] + ATP = O-phospho-L-seryl-[protein] + ADP + H(+)</text>
        <dbReference type="Rhea" id="RHEA:17989"/>
        <dbReference type="Rhea" id="RHEA-COMP:9863"/>
        <dbReference type="Rhea" id="RHEA-COMP:11604"/>
        <dbReference type="ChEBI" id="CHEBI:15378"/>
        <dbReference type="ChEBI" id="CHEBI:29999"/>
        <dbReference type="ChEBI" id="CHEBI:30616"/>
        <dbReference type="ChEBI" id="CHEBI:83421"/>
        <dbReference type="ChEBI" id="CHEBI:456216"/>
        <dbReference type="EC" id="2.7.12.2"/>
    </reaction>
</comment>
<evidence type="ECO:0000313" key="12">
    <source>
        <dbReference type="EMBL" id="RHN77807.1"/>
    </source>
</evidence>
<dbReference type="EMBL" id="PSQE01000001">
    <property type="protein sequence ID" value="RHN77807.1"/>
    <property type="molecule type" value="Genomic_DNA"/>
</dbReference>
<dbReference type="InterPro" id="IPR011009">
    <property type="entry name" value="Kinase-like_dom_sf"/>
</dbReference>
<evidence type="ECO:0000256" key="4">
    <source>
        <dbReference type="ARBA" id="ARBA00022840"/>
    </source>
</evidence>
<keyword evidence="10" id="KW-0732">Signal</keyword>
<dbReference type="GO" id="GO:0106310">
    <property type="term" value="F:protein serine kinase activity"/>
    <property type="evidence" value="ECO:0007669"/>
    <property type="project" value="RHEA"/>
</dbReference>
<dbReference type="PANTHER" id="PTHR48013:SF9">
    <property type="entry name" value="DUAL SPECIFICITY MITOGEN-ACTIVATED PROTEIN KINASE KINASE 5"/>
    <property type="match status" value="1"/>
</dbReference>
<dbReference type="InterPro" id="IPR000719">
    <property type="entry name" value="Prot_kinase_dom"/>
</dbReference>
<dbReference type="EC" id="2.7.12.2" evidence="6"/>
<feature type="chain" id="PRO_5017382911" description="mitogen-activated protein kinase kinase" evidence="10">
    <location>
        <begin position="21"/>
        <end position="165"/>
    </location>
</feature>
<comment type="catalytic activity">
    <reaction evidence="8">
        <text>L-threonyl-[protein] + ATP = O-phospho-L-threonyl-[protein] + ADP + H(+)</text>
        <dbReference type="Rhea" id="RHEA:46608"/>
        <dbReference type="Rhea" id="RHEA-COMP:11060"/>
        <dbReference type="Rhea" id="RHEA-COMP:11605"/>
        <dbReference type="ChEBI" id="CHEBI:15378"/>
        <dbReference type="ChEBI" id="CHEBI:30013"/>
        <dbReference type="ChEBI" id="CHEBI:30616"/>
        <dbReference type="ChEBI" id="CHEBI:61977"/>
        <dbReference type="ChEBI" id="CHEBI:456216"/>
        <dbReference type="EC" id="2.7.12.2"/>
    </reaction>
</comment>
<comment type="similarity">
    <text evidence="5">Belongs to the protein kinase superfamily. STE Ser/Thr protein kinase family. MAP kinase kinase subfamily.</text>
</comment>
<keyword evidence="3 12" id="KW-0418">Kinase</keyword>
<accession>A0A396JT19</accession>
<dbReference type="Gene3D" id="1.10.510.10">
    <property type="entry name" value="Transferase(Phosphotransferase) domain 1"/>
    <property type="match status" value="1"/>
</dbReference>
<sequence>MLLKWLVFLIFLKGLSYLHAVRYLVHRDIKPANLLVNLKGEPKIIDFVISVGLENSVAMVNWKLSEHILMSLSLQDTSVNICIGSLFHEIKSANLPGAKALATSFAMSRFAGDSAPDKRSFAKAFCILPVFPPLENATFLVMQWDLISNSCTLTVYEYWLYHSNG</sequence>
<evidence type="ECO:0000256" key="10">
    <source>
        <dbReference type="SAM" id="SignalP"/>
    </source>
</evidence>
<evidence type="ECO:0000256" key="9">
    <source>
        <dbReference type="ARBA" id="ARBA00051693"/>
    </source>
</evidence>
<dbReference type="PROSITE" id="PS00108">
    <property type="entry name" value="PROTEIN_KINASE_ST"/>
    <property type="match status" value="1"/>
</dbReference>
<evidence type="ECO:0000256" key="1">
    <source>
        <dbReference type="ARBA" id="ARBA00022679"/>
    </source>
</evidence>
<comment type="caution">
    <text evidence="12">The sequence shown here is derived from an EMBL/GenBank/DDBJ whole genome shotgun (WGS) entry which is preliminary data.</text>
</comment>
<protein>
    <recommendedName>
        <fullName evidence="6">mitogen-activated protein kinase kinase</fullName>
        <ecNumber evidence="6">2.7.12.2</ecNumber>
    </recommendedName>
</protein>
<dbReference type="GO" id="GO:0005524">
    <property type="term" value="F:ATP binding"/>
    <property type="evidence" value="ECO:0007669"/>
    <property type="project" value="UniProtKB-KW"/>
</dbReference>
<dbReference type="Proteomes" id="UP000265566">
    <property type="component" value="Chromosome 1"/>
</dbReference>
<dbReference type="PANTHER" id="PTHR48013">
    <property type="entry name" value="DUAL SPECIFICITY MITOGEN-ACTIVATED PROTEIN KINASE KINASE 5-RELATED"/>
    <property type="match status" value="1"/>
</dbReference>
<evidence type="ECO:0000256" key="3">
    <source>
        <dbReference type="ARBA" id="ARBA00022777"/>
    </source>
</evidence>
<dbReference type="AlphaFoldDB" id="A0A396JT19"/>
<reference evidence="13" key="1">
    <citation type="journal article" date="2018" name="Nat. Plants">
        <title>Whole-genome landscape of Medicago truncatula symbiotic genes.</title>
        <authorList>
            <person name="Pecrix Y."/>
            <person name="Staton S.E."/>
            <person name="Sallet E."/>
            <person name="Lelandais-Briere C."/>
            <person name="Moreau S."/>
            <person name="Carrere S."/>
            <person name="Blein T."/>
            <person name="Jardinaud M.F."/>
            <person name="Latrasse D."/>
            <person name="Zouine M."/>
            <person name="Zahm M."/>
            <person name="Kreplak J."/>
            <person name="Mayjonade B."/>
            <person name="Satge C."/>
            <person name="Perez M."/>
            <person name="Cauet S."/>
            <person name="Marande W."/>
            <person name="Chantry-Darmon C."/>
            <person name="Lopez-Roques C."/>
            <person name="Bouchez O."/>
            <person name="Berard A."/>
            <person name="Debelle F."/>
            <person name="Munos S."/>
            <person name="Bendahmane A."/>
            <person name="Berges H."/>
            <person name="Niebel A."/>
            <person name="Buitink J."/>
            <person name="Frugier F."/>
            <person name="Benhamed M."/>
            <person name="Crespi M."/>
            <person name="Gouzy J."/>
            <person name="Gamas P."/>
        </authorList>
    </citation>
    <scope>NUCLEOTIDE SEQUENCE [LARGE SCALE GENOMIC DNA]</scope>
    <source>
        <strain evidence="13">cv. Jemalong A17</strain>
    </source>
</reference>
<name>A0A396JT19_MEDTR</name>
<evidence type="ECO:0000256" key="2">
    <source>
        <dbReference type="ARBA" id="ARBA00022741"/>
    </source>
</evidence>
<dbReference type="Gramene" id="rna1300">
    <property type="protein sequence ID" value="RHN77807.1"/>
    <property type="gene ID" value="gene1300"/>
</dbReference>
<dbReference type="GO" id="GO:0004713">
    <property type="term" value="F:protein tyrosine kinase activity"/>
    <property type="evidence" value="ECO:0007669"/>
    <property type="project" value="RHEA"/>
</dbReference>
<keyword evidence="1 12" id="KW-0808">Transferase</keyword>
<dbReference type="GO" id="GO:0004708">
    <property type="term" value="F:MAP kinase kinase activity"/>
    <property type="evidence" value="ECO:0007669"/>
    <property type="project" value="UniProtKB-EC"/>
</dbReference>
<gene>
    <name evidence="12" type="ORF">MtrunA17_Chr1g0158721</name>
</gene>
<dbReference type="GO" id="GO:0051707">
    <property type="term" value="P:response to other organism"/>
    <property type="evidence" value="ECO:0007669"/>
    <property type="project" value="UniProtKB-ARBA"/>
</dbReference>
<evidence type="ECO:0000256" key="8">
    <source>
        <dbReference type="ARBA" id="ARBA00049299"/>
    </source>
</evidence>
<evidence type="ECO:0000259" key="11">
    <source>
        <dbReference type="PROSITE" id="PS50011"/>
    </source>
</evidence>
<dbReference type="Pfam" id="PF00069">
    <property type="entry name" value="Pkinase"/>
    <property type="match status" value="1"/>
</dbReference>
<keyword evidence="4" id="KW-0067">ATP-binding</keyword>
<evidence type="ECO:0000256" key="6">
    <source>
        <dbReference type="ARBA" id="ARBA00038999"/>
    </source>
</evidence>
<comment type="catalytic activity">
    <reaction evidence="9">
        <text>L-tyrosyl-[protein] + ATP = O-phospho-L-tyrosyl-[protein] + ADP + H(+)</text>
        <dbReference type="Rhea" id="RHEA:10596"/>
        <dbReference type="Rhea" id="RHEA-COMP:10136"/>
        <dbReference type="Rhea" id="RHEA-COMP:20101"/>
        <dbReference type="ChEBI" id="CHEBI:15378"/>
        <dbReference type="ChEBI" id="CHEBI:30616"/>
        <dbReference type="ChEBI" id="CHEBI:46858"/>
        <dbReference type="ChEBI" id="CHEBI:61978"/>
        <dbReference type="ChEBI" id="CHEBI:456216"/>
        <dbReference type="EC" id="2.7.12.2"/>
    </reaction>
</comment>
<evidence type="ECO:0000256" key="7">
    <source>
        <dbReference type="ARBA" id="ARBA00049014"/>
    </source>
</evidence>
<keyword evidence="2" id="KW-0547">Nucleotide-binding</keyword>
<dbReference type="SUPFAM" id="SSF56112">
    <property type="entry name" value="Protein kinase-like (PK-like)"/>
    <property type="match status" value="1"/>
</dbReference>
<organism evidence="12 13">
    <name type="scientific">Medicago truncatula</name>
    <name type="common">Barrel medic</name>
    <name type="synonym">Medicago tribuloides</name>
    <dbReference type="NCBI Taxonomy" id="3880"/>
    <lineage>
        <taxon>Eukaryota</taxon>
        <taxon>Viridiplantae</taxon>
        <taxon>Streptophyta</taxon>
        <taxon>Embryophyta</taxon>
        <taxon>Tracheophyta</taxon>
        <taxon>Spermatophyta</taxon>
        <taxon>Magnoliopsida</taxon>
        <taxon>eudicotyledons</taxon>
        <taxon>Gunneridae</taxon>
        <taxon>Pentapetalae</taxon>
        <taxon>rosids</taxon>
        <taxon>fabids</taxon>
        <taxon>Fabales</taxon>
        <taxon>Fabaceae</taxon>
        <taxon>Papilionoideae</taxon>
        <taxon>50 kb inversion clade</taxon>
        <taxon>NPAAA clade</taxon>
        <taxon>Hologalegina</taxon>
        <taxon>IRL clade</taxon>
        <taxon>Trifolieae</taxon>
        <taxon>Medicago</taxon>
    </lineage>
</organism>
<dbReference type="PROSITE" id="PS50011">
    <property type="entry name" value="PROTEIN_KINASE_DOM"/>
    <property type="match status" value="1"/>
</dbReference>
<feature type="signal peptide" evidence="10">
    <location>
        <begin position="1"/>
        <end position="20"/>
    </location>
</feature>
<evidence type="ECO:0000313" key="13">
    <source>
        <dbReference type="Proteomes" id="UP000265566"/>
    </source>
</evidence>